<organism evidence="2 3">
    <name type="scientific">Eumeta variegata</name>
    <name type="common">Bagworm moth</name>
    <name type="synonym">Eumeta japonica</name>
    <dbReference type="NCBI Taxonomy" id="151549"/>
    <lineage>
        <taxon>Eukaryota</taxon>
        <taxon>Metazoa</taxon>
        <taxon>Ecdysozoa</taxon>
        <taxon>Arthropoda</taxon>
        <taxon>Hexapoda</taxon>
        <taxon>Insecta</taxon>
        <taxon>Pterygota</taxon>
        <taxon>Neoptera</taxon>
        <taxon>Endopterygota</taxon>
        <taxon>Lepidoptera</taxon>
        <taxon>Glossata</taxon>
        <taxon>Ditrysia</taxon>
        <taxon>Tineoidea</taxon>
        <taxon>Psychidae</taxon>
        <taxon>Oiketicinae</taxon>
        <taxon>Eumeta</taxon>
    </lineage>
</organism>
<proteinExistence type="predicted"/>
<dbReference type="Pfam" id="PF01344">
    <property type="entry name" value="Kelch_1"/>
    <property type="match status" value="1"/>
</dbReference>
<dbReference type="InterPro" id="IPR052392">
    <property type="entry name" value="Kelch-BTB_domain-containing"/>
</dbReference>
<evidence type="ECO:0000313" key="3">
    <source>
        <dbReference type="Proteomes" id="UP000299102"/>
    </source>
</evidence>
<dbReference type="PANTHER" id="PTHR46375">
    <property type="entry name" value="KELCH REPEAT AND BTB DOMAIN-CONTAINING PROTEIN 13-RELATED"/>
    <property type="match status" value="1"/>
</dbReference>
<evidence type="ECO:0000313" key="2">
    <source>
        <dbReference type="EMBL" id="GBP23385.1"/>
    </source>
</evidence>
<evidence type="ECO:0000256" key="1">
    <source>
        <dbReference type="ARBA" id="ARBA00022441"/>
    </source>
</evidence>
<accession>A0A4C1UAE4</accession>
<sequence>MVKHYGDIERRVTAGNKANVALFAAMCSTDQWSPIAAMRTARKNFGLAALEGCLYAFGGEGAAGVLSSVEVYDPEADEWAPAGNMPHARCEMGVVAYNGELAKLAITCFEVKLL</sequence>
<dbReference type="STRING" id="151549.A0A4C1UAE4"/>
<dbReference type="SMART" id="SM00612">
    <property type="entry name" value="Kelch"/>
    <property type="match status" value="2"/>
</dbReference>
<dbReference type="OrthoDB" id="191037at2759"/>
<comment type="caution">
    <text evidence="2">The sequence shown here is derived from an EMBL/GenBank/DDBJ whole genome shotgun (WGS) entry which is preliminary data.</text>
</comment>
<dbReference type="AlphaFoldDB" id="A0A4C1UAE4"/>
<keyword evidence="3" id="KW-1185">Reference proteome</keyword>
<dbReference type="Proteomes" id="UP000299102">
    <property type="component" value="Unassembled WGS sequence"/>
</dbReference>
<dbReference type="EMBL" id="BGZK01000150">
    <property type="protein sequence ID" value="GBP23385.1"/>
    <property type="molecule type" value="Genomic_DNA"/>
</dbReference>
<dbReference type="PANTHER" id="PTHR46375:SF3">
    <property type="entry name" value="KELCH REPEAT AND BTB DOMAIN-CONTAINING PROTEIN 13"/>
    <property type="match status" value="1"/>
</dbReference>
<dbReference type="SUPFAM" id="SSF117281">
    <property type="entry name" value="Kelch motif"/>
    <property type="match status" value="1"/>
</dbReference>
<dbReference type="InterPro" id="IPR015915">
    <property type="entry name" value="Kelch-typ_b-propeller"/>
</dbReference>
<keyword evidence="1" id="KW-0880">Kelch repeat</keyword>
<dbReference type="Gene3D" id="2.120.10.80">
    <property type="entry name" value="Kelch-type beta propeller"/>
    <property type="match status" value="1"/>
</dbReference>
<protein>
    <submittedName>
        <fullName evidence="2">Influenza virus NS1A-binding protein homolog</fullName>
    </submittedName>
</protein>
<gene>
    <name evidence="2" type="primary">Ivns1abp</name>
    <name evidence="2" type="ORF">EVAR_22243_1</name>
</gene>
<dbReference type="InterPro" id="IPR006652">
    <property type="entry name" value="Kelch_1"/>
</dbReference>
<name>A0A4C1UAE4_EUMVA</name>
<reference evidence="2 3" key="1">
    <citation type="journal article" date="2019" name="Commun. Biol.">
        <title>The bagworm genome reveals a unique fibroin gene that provides high tensile strength.</title>
        <authorList>
            <person name="Kono N."/>
            <person name="Nakamura H."/>
            <person name="Ohtoshi R."/>
            <person name="Tomita M."/>
            <person name="Numata K."/>
            <person name="Arakawa K."/>
        </authorList>
    </citation>
    <scope>NUCLEOTIDE SEQUENCE [LARGE SCALE GENOMIC DNA]</scope>
</reference>